<evidence type="ECO:0000313" key="1">
    <source>
        <dbReference type="EMBL" id="SIO43252.1"/>
    </source>
</evidence>
<name>A0A1N6JFW8_9BURK</name>
<proteinExistence type="predicted"/>
<dbReference type="AlphaFoldDB" id="A0A1N6JFW8"/>
<dbReference type="InterPro" id="IPR027056">
    <property type="entry name" value="Gluconate_2DH_su3"/>
</dbReference>
<keyword evidence="2" id="KW-1185">Reference proteome</keyword>
<evidence type="ECO:0000313" key="2">
    <source>
        <dbReference type="Proteomes" id="UP000185151"/>
    </source>
</evidence>
<dbReference type="Proteomes" id="UP000185151">
    <property type="component" value="Unassembled WGS sequence"/>
</dbReference>
<dbReference type="OrthoDB" id="8400810at2"/>
<organism evidence="1 2">
    <name type="scientific">Paraburkholderia phenazinium</name>
    <dbReference type="NCBI Taxonomy" id="60549"/>
    <lineage>
        <taxon>Bacteria</taxon>
        <taxon>Pseudomonadati</taxon>
        <taxon>Pseudomonadota</taxon>
        <taxon>Betaproteobacteria</taxon>
        <taxon>Burkholderiales</taxon>
        <taxon>Burkholderiaceae</taxon>
        <taxon>Paraburkholderia</taxon>
    </lineage>
</organism>
<reference evidence="1 2" key="1">
    <citation type="submission" date="2016-11" db="EMBL/GenBank/DDBJ databases">
        <authorList>
            <person name="Jaros S."/>
            <person name="Januszkiewicz K."/>
            <person name="Wedrychowicz H."/>
        </authorList>
    </citation>
    <scope>NUCLEOTIDE SEQUENCE [LARGE SCALE GENOMIC DNA]</scope>
    <source>
        <strain evidence="1 2">GAS95</strain>
    </source>
</reference>
<dbReference type="RefSeq" id="WP_074296395.1">
    <property type="nucleotide sequence ID" value="NZ_FSRU01000001.1"/>
</dbReference>
<protein>
    <submittedName>
        <fullName evidence="1">Gluconate 2-dehydrogenase gamma chain</fullName>
    </submittedName>
</protein>
<gene>
    <name evidence="1" type="ORF">SAMN05444165_3147</name>
</gene>
<sequence>MSQEKEPRRRFLRQMFAIVPVSGLATGVALTQTACSKPPQTGSANELGATSLGLYEPTYFTKEEYTFIEAAVDHLIPSDKFGAGALECDVPVFIDRQMETPYGHGKLWYMQGPFHPDESPDMGYQMNLNPRQIYRHGVAETNTYCVKHHDKVFVDLSKGLQVEVLKALDAGTPQFESLPSRTFFSYLLANTKEAYLADPIYGGNKNMGGWKMIGFPGARADFIDWIDKPNVNYPYGPVSISGMRG</sequence>
<dbReference type="Pfam" id="PF13618">
    <property type="entry name" value="Gluconate_2-dh3"/>
    <property type="match status" value="1"/>
</dbReference>
<accession>A0A1N6JFW8</accession>
<dbReference type="EMBL" id="FSRU01000001">
    <property type="protein sequence ID" value="SIO43252.1"/>
    <property type="molecule type" value="Genomic_DNA"/>
</dbReference>